<sequence>MVDHDHASRRIWKLIPVKVEGVFASSQSSSGTPGSGSLPSYDGDTTGQSSTHTQRVESDHDESGMIVKAVTVVTTTITTHKKYRTEDA</sequence>
<accession>A0ACB6YXB9</accession>
<keyword evidence="2" id="KW-1185">Reference proteome</keyword>
<dbReference type="EMBL" id="MU119114">
    <property type="protein sequence ID" value="KAF9641838.1"/>
    <property type="molecule type" value="Genomic_DNA"/>
</dbReference>
<evidence type="ECO:0000313" key="2">
    <source>
        <dbReference type="Proteomes" id="UP000886501"/>
    </source>
</evidence>
<reference evidence="1" key="2">
    <citation type="journal article" date="2020" name="Nat. Commun.">
        <title>Large-scale genome sequencing of mycorrhizal fungi provides insights into the early evolution of symbiotic traits.</title>
        <authorList>
            <person name="Miyauchi S."/>
            <person name="Kiss E."/>
            <person name="Kuo A."/>
            <person name="Drula E."/>
            <person name="Kohler A."/>
            <person name="Sanchez-Garcia M."/>
            <person name="Morin E."/>
            <person name="Andreopoulos B."/>
            <person name="Barry K.W."/>
            <person name="Bonito G."/>
            <person name="Buee M."/>
            <person name="Carver A."/>
            <person name="Chen C."/>
            <person name="Cichocki N."/>
            <person name="Clum A."/>
            <person name="Culley D."/>
            <person name="Crous P.W."/>
            <person name="Fauchery L."/>
            <person name="Girlanda M."/>
            <person name="Hayes R.D."/>
            <person name="Keri Z."/>
            <person name="LaButti K."/>
            <person name="Lipzen A."/>
            <person name="Lombard V."/>
            <person name="Magnuson J."/>
            <person name="Maillard F."/>
            <person name="Murat C."/>
            <person name="Nolan M."/>
            <person name="Ohm R.A."/>
            <person name="Pangilinan J."/>
            <person name="Pereira M.F."/>
            <person name="Perotto S."/>
            <person name="Peter M."/>
            <person name="Pfister S."/>
            <person name="Riley R."/>
            <person name="Sitrit Y."/>
            <person name="Stielow J.B."/>
            <person name="Szollosi G."/>
            <person name="Zifcakova L."/>
            <person name="Stursova M."/>
            <person name="Spatafora J.W."/>
            <person name="Tedersoo L."/>
            <person name="Vaario L.M."/>
            <person name="Yamada A."/>
            <person name="Yan M."/>
            <person name="Wang P."/>
            <person name="Xu J."/>
            <person name="Bruns T."/>
            <person name="Baldrian P."/>
            <person name="Vilgalys R."/>
            <person name="Dunand C."/>
            <person name="Henrissat B."/>
            <person name="Grigoriev I.V."/>
            <person name="Hibbett D."/>
            <person name="Nagy L.G."/>
            <person name="Martin F.M."/>
        </authorList>
    </citation>
    <scope>NUCLEOTIDE SEQUENCE</scope>
    <source>
        <strain evidence="1">P2</strain>
    </source>
</reference>
<proteinExistence type="predicted"/>
<reference evidence="1" key="1">
    <citation type="submission" date="2019-10" db="EMBL/GenBank/DDBJ databases">
        <authorList>
            <consortium name="DOE Joint Genome Institute"/>
            <person name="Kuo A."/>
            <person name="Miyauchi S."/>
            <person name="Kiss E."/>
            <person name="Drula E."/>
            <person name="Kohler A."/>
            <person name="Sanchez-Garcia M."/>
            <person name="Andreopoulos B."/>
            <person name="Barry K.W."/>
            <person name="Bonito G."/>
            <person name="Buee M."/>
            <person name="Carver A."/>
            <person name="Chen C."/>
            <person name="Cichocki N."/>
            <person name="Clum A."/>
            <person name="Culley D."/>
            <person name="Crous P.W."/>
            <person name="Fauchery L."/>
            <person name="Girlanda M."/>
            <person name="Hayes R."/>
            <person name="Keri Z."/>
            <person name="Labutti K."/>
            <person name="Lipzen A."/>
            <person name="Lombard V."/>
            <person name="Magnuson J."/>
            <person name="Maillard F."/>
            <person name="Morin E."/>
            <person name="Murat C."/>
            <person name="Nolan M."/>
            <person name="Ohm R."/>
            <person name="Pangilinan J."/>
            <person name="Pereira M."/>
            <person name="Perotto S."/>
            <person name="Peter M."/>
            <person name="Riley R."/>
            <person name="Sitrit Y."/>
            <person name="Stielow B."/>
            <person name="Szollosi G."/>
            <person name="Zifcakova L."/>
            <person name="Stursova M."/>
            <person name="Spatafora J.W."/>
            <person name="Tedersoo L."/>
            <person name="Vaario L.-M."/>
            <person name="Yamada A."/>
            <person name="Yan M."/>
            <person name="Wang P."/>
            <person name="Xu J."/>
            <person name="Bruns T."/>
            <person name="Baldrian P."/>
            <person name="Vilgalys R."/>
            <person name="Henrissat B."/>
            <person name="Grigoriev I.V."/>
            <person name="Hibbett D."/>
            <person name="Nagy L.G."/>
            <person name="Martin F.M."/>
        </authorList>
    </citation>
    <scope>NUCLEOTIDE SEQUENCE</scope>
    <source>
        <strain evidence="1">P2</strain>
    </source>
</reference>
<dbReference type="Proteomes" id="UP000886501">
    <property type="component" value="Unassembled WGS sequence"/>
</dbReference>
<comment type="caution">
    <text evidence="1">The sequence shown here is derived from an EMBL/GenBank/DDBJ whole genome shotgun (WGS) entry which is preliminary data.</text>
</comment>
<gene>
    <name evidence="1" type="ORF">BDM02DRAFT_3125025</name>
</gene>
<organism evidence="1 2">
    <name type="scientific">Thelephora ganbajun</name>
    <name type="common">Ganba fungus</name>
    <dbReference type="NCBI Taxonomy" id="370292"/>
    <lineage>
        <taxon>Eukaryota</taxon>
        <taxon>Fungi</taxon>
        <taxon>Dikarya</taxon>
        <taxon>Basidiomycota</taxon>
        <taxon>Agaricomycotina</taxon>
        <taxon>Agaricomycetes</taxon>
        <taxon>Thelephorales</taxon>
        <taxon>Thelephoraceae</taxon>
        <taxon>Thelephora</taxon>
    </lineage>
</organism>
<protein>
    <submittedName>
        <fullName evidence="1">Uncharacterized protein</fullName>
    </submittedName>
</protein>
<name>A0ACB6YXB9_THEGA</name>
<evidence type="ECO:0000313" key="1">
    <source>
        <dbReference type="EMBL" id="KAF9641838.1"/>
    </source>
</evidence>